<evidence type="ECO:0000256" key="1">
    <source>
        <dbReference type="SAM" id="MobiDB-lite"/>
    </source>
</evidence>
<evidence type="ECO:0000256" key="2">
    <source>
        <dbReference type="SAM" id="SignalP"/>
    </source>
</evidence>
<name>A0A2P4XXN2_9STRA</name>
<feature type="chain" id="PRO_5015143044" description="Cysteine-rich protein" evidence="2">
    <location>
        <begin position="28"/>
        <end position="232"/>
    </location>
</feature>
<dbReference type="AlphaFoldDB" id="A0A2P4XXN2"/>
<feature type="region of interest" description="Disordered" evidence="1">
    <location>
        <begin position="211"/>
        <end position="232"/>
    </location>
</feature>
<feature type="signal peptide" evidence="2">
    <location>
        <begin position="1"/>
        <end position="27"/>
    </location>
</feature>
<feature type="compositionally biased region" description="Basic residues" evidence="1">
    <location>
        <begin position="211"/>
        <end position="220"/>
    </location>
</feature>
<accession>A0A2P4XXN2</accession>
<sequence>MVFARMLPAVIYGLGLVGWGALPSAQAAFYVCPEGCAAMLLPRDMEMIDDCICNDGVDTTAEEAAADAMDNGAFACKGRYKPKRGSPSVPRSVADCDCYHPYEKDSKTLECVLTSCPRAGNYALKPGVQEVTSLADCTCEAPYVKVETTGQCVLGDGAQTRGKYHWGFVRNSLEQCEREHAAYVCPVNSVKRSDLPIGDRPRGFSDLTQMKARKAKRMHSNVRGEDEYTNVE</sequence>
<keyword evidence="4" id="KW-1185">Reference proteome</keyword>
<organism evidence="3 4">
    <name type="scientific">Phytophthora palmivora</name>
    <dbReference type="NCBI Taxonomy" id="4796"/>
    <lineage>
        <taxon>Eukaryota</taxon>
        <taxon>Sar</taxon>
        <taxon>Stramenopiles</taxon>
        <taxon>Oomycota</taxon>
        <taxon>Peronosporomycetes</taxon>
        <taxon>Peronosporales</taxon>
        <taxon>Peronosporaceae</taxon>
        <taxon>Phytophthora</taxon>
    </lineage>
</organism>
<proteinExistence type="predicted"/>
<reference evidence="3 4" key="1">
    <citation type="journal article" date="2017" name="Genome Biol. Evol.">
        <title>Phytophthora megakarya and P. palmivora, closely related causal agents of cacao black pod rot, underwent increases in genome sizes and gene numbers by different mechanisms.</title>
        <authorList>
            <person name="Ali S.S."/>
            <person name="Shao J."/>
            <person name="Lary D.J."/>
            <person name="Kronmiller B."/>
            <person name="Shen D."/>
            <person name="Strem M.D."/>
            <person name="Amoako-Attah I."/>
            <person name="Akrofi A.Y."/>
            <person name="Begoude B.A."/>
            <person name="Ten Hoopen G.M."/>
            <person name="Coulibaly K."/>
            <person name="Kebe B.I."/>
            <person name="Melnick R.L."/>
            <person name="Guiltinan M.J."/>
            <person name="Tyler B.M."/>
            <person name="Meinhardt L.W."/>
            <person name="Bailey B.A."/>
        </authorList>
    </citation>
    <scope>NUCLEOTIDE SEQUENCE [LARGE SCALE GENOMIC DNA]</scope>
    <source>
        <strain evidence="4">sbr112.9</strain>
    </source>
</reference>
<evidence type="ECO:0008006" key="5">
    <source>
        <dbReference type="Google" id="ProtNLM"/>
    </source>
</evidence>
<dbReference type="Proteomes" id="UP000237271">
    <property type="component" value="Unassembled WGS sequence"/>
</dbReference>
<gene>
    <name evidence="3" type="ORF">PHPALM_13279</name>
</gene>
<feature type="non-terminal residue" evidence="3">
    <location>
        <position position="232"/>
    </location>
</feature>
<evidence type="ECO:0000313" key="4">
    <source>
        <dbReference type="Proteomes" id="UP000237271"/>
    </source>
</evidence>
<keyword evidence="2" id="KW-0732">Signal</keyword>
<comment type="caution">
    <text evidence="3">The sequence shown here is derived from an EMBL/GenBank/DDBJ whole genome shotgun (WGS) entry which is preliminary data.</text>
</comment>
<dbReference type="OrthoDB" id="291007at2759"/>
<protein>
    <recommendedName>
        <fullName evidence="5">Cysteine-rich protein</fullName>
    </recommendedName>
</protein>
<dbReference type="EMBL" id="NCKW01007154">
    <property type="protein sequence ID" value="POM70301.1"/>
    <property type="molecule type" value="Genomic_DNA"/>
</dbReference>
<evidence type="ECO:0000313" key="3">
    <source>
        <dbReference type="EMBL" id="POM70301.1"/>
    </source>
</evidence>